<proteinExistence type="inferred from homology"/>
<keyword evidence="8" id="KW-0732">Signal</keyword>
<keyword evidence="3 7" id="KW-1134">Transmembrane beta strand</keyword>
<dbReference type="AlphaFoldDB" id="A0A4Q0NTI9"/>
<evidence type="ECO:0000259" key="9">
    <source>
        <dbReference type="Pfam" id="PF07715"/>
    </source>
</evidence>
<dbReference type="FunFam" id="2.60.40.1120:FF:000003">
    <property type="entry name" value="Outer membrane protein Omp121"/>
    <property type="match status" value="1"/>
</dbReference>
<comment type="similarity">
    <text evidence="7">Belongs to the TonB-dependent receptor family.</text>
</comment>
<dbReference type="GO" id="GO:0009279">
    <property type="term" value="C:cell outer membrane"/>
    <property type="evidence" value="ECO:0007669"/>
    <property type="project" value="UniProtKB-SubCell"/>
</dbReference>
<dbReference type="Proteomes" id="UP000289821">
    <property type="component" value="Unassembled WGS sequence"/>
</dbReference>
<dbReference type="InterPro" id="IPR036942">
    <property type="entry name" value="Beta-barrel_TonB_sf"/>
</dbReference>
<dbReference type="SUPFAM" id="SSF49464">
    <property type="entry name" value="Carboxypeptidase regulatory domain-like"/>
    <property type="match status" value="1"/>
</dbReference>
<feature type="domain" description="TonB-dependent receptor plug" evidence="9">
    <location>
        <begin position="116"/>
        <end position="215"/>
    </location>
</feature>
<evidence type="ECO:0000313" key="10">
    <source>
        <dbReference type="EMBL" id="RXG14358.1"/>
    </source>
</evidence>
<keyword evidence="5 7" id="KW-0472">Membrane</keyword>
<dbReference type="Gene3D" id="2.170.130.10">
    <property type="entry name" value="TonB-dependent receptor, plug domain"/>
    <property type="match status" value="1"/>
</dbReference>
<feature type="chain" id="PRO_5020887166" evidence="8">
    <location>
        <begin position="23"/>
        <end position="1045"/>
    </location>
</feature>
<organism evidence="10 11">
    <name type="scientific">Leeuwenhoekiella aestuarii</name>
    <dbReference type="NCBI Taxonomy" id="2249426"/>
    <lineage>
        <taxon>Bacteria</taxon>
        <taxon>Pseudomonadati</taxon>
        <taxon>Bacteroidota</taxon>
        <taxon>Flavobacteriia</taxon>
        <taxon>Flavobacteriales</taxon>
        <taxon>Flavobacteriaceae</taxon>
        <taxon>Leeuwenhoekiella</taxon>
    </lineage>
</organism>
<dbReference type="EMBL" id="QOVI01000004">
    <property type="protein sequence ID" value="RXG14358.1"/>
    <property type="molecule type" value="Genomic_DNA"/>
</dbReference>
<dbReference type="NCBIfam" id="TIGR04056">
    <property type="entry name" value="OMP_RagA_SusC"/>
    <property type="match status" value="1"/>
</dbReference>
<dbReference type="RefSeq" id="WP_128761759.1">
    <property type="nucleotide sequence ID" value="NZ_QOVI01000004.1"/>
</dbReference>
<dbReference type="SUPFAM" id="SSF56935">
    <property type="entry name" value="Porins"/>
    <property type="match status" value="1"/>
</dbReference>
<dbReference type="Pfam" id="PF07715">
    <property type="entry name" value="Plug"/>
    <property type="match status" value="1"/>
</dbReference>
<keyword evidence="6 7" id="KW-0998">Cell outer membrane</keyword>
<name>A0A4Q0NTI9_9FLAO</name>
<evidence type="ECO:0000256" key="6">
    <source>
        <dbReference type="ARBA" id="ARBA00023237"/>
    </source>
</evidence>
<keyword evidence="11" id="KW-1185">Reference proteome</keyword>
<protein>
    <submittedName>
        <fullName evidence="10">TonB-linked SusC/RagA family outer membrane protein</fullName>
    </submittedName>
</protein>
<gene>
    <name evidence="10" type="ORF">DSM04_104467</name>
</gene>
<sequence length="1045" mass="116061">MKIKTKGFLMLFFALVVQLALAQTQTLTGTVVDDTGLPLPGASVIIKGTSTGTSTDFDGNFSIDAATGDILVVSFMGFVDQEVAVTQETSYNISLKSGESLDEVVVTALGIKREKKSLGFAQQSVKGESVVQAKDTDINSALAGKIAGVQLIGSPSSSFDNALIRLRGETGVLYVVDGVKIYSSSDINMEDVADISVLKGVAGTALYGTEARNGAVIITTKTAKNGEARITIDEALSMSTLYLLPEYQNEYGGGYDQNFLTYEGQLHPNFSADESWGPRLDGTLVRHWDSFIPNSDTFGELRPWSANPDNIRDFYETATTNNLTFSLLKGGDDYNIKTTINNIKTSLIVPNTNREQTTVSFKGSYNVSEKLKFNGNFNYQYRLTENFPGQGYGGLGSNFNQWWQRQLDMNRLKNYRQNGQIYSWNMKSASDPSPLYWNSPYFEATENTNEQLKNAVYGSIGLEYEYNDHLSGLVDIRRTFNSFEYSSKTAWYGLTQPGYSEETITNEFNELYTQLNYDNKFGAFDVVANVGAQWNQRNYSYINAATTGGLQIPDYYSIRTSVGNINYDRDHVRFKNYSMFATASVGYDNFIYLDGSYRKEWSSTADLDDNSVDVYGLSASLIFSKFIENNDILSFGKLRAGIAQAPSFPDNYTLNNTYSIQNSYQDKLSISTPNTLANLQLKGGIREEKELGTELKFFGNKLGLDFTYFNRTDSELPSSLTINGATGYTATTGNESINETNGWELGLAATPFSNDDFRWDVTFNIARYRKKVIKINDLTDQTTLAGVWNASLRADEGDDWGNIYGTKWQRDANGTILLDESGTPQYTNTIEKVANIQPDFTGGLNNMLTYKNFNLNFSMDFQKGGNFYSVTKMFNASSGNGAQTVGTNDLGNPIRDLVIDNAGNEVTSANVNNVQPSSGGIRVDGADMTTGQEVSYYVKPRTYFNNLYGVAEEWVYDASYIKLRQVSLGYTFPKPLMEKLPFDSMKLSVYANNLWLIYSKVNGIDPSEIEDYYSSDYSAANNARWVEAGQSPSQRTLGVDLKLSF</sequence>
<dbReference type="InterPro" id="IPR012910">
    <property type="entry name" value="Plug_dom"/>
</dbReference>
<evidence type="ECO:0000313" key="11">
    <source>
        <dbReference type="Proteomes" id="UP000289821"/>
    </source>
</evidence>
<evidence type="ECO:0000256" key="7">
    <source>
        <dbReference type="PROSITE-ProRule" id="PRU01360"/>
    </source>
</evidence>
<evidence type="ECO:0000256" key="8">
    <source>
        <dbReference type="SAM" id="SignalP"/>
    </source>
</evidence>
<dbReference type="PROSITE" id="PS52016">
    <property type="entry name" value="TONB_DEPENDENT_REC_3"/>
    <property type="match status" value="1"/>
</dbReference>
<evidence type="ECO:0000256" key="1">
    <source>
        <dbReference type="ARBA" id="ARBA00004571"/>
    </source>
</evidence>
<keyword evidence="4 7" id="KW-0812">Transmembrane</keyword>
<comment type="caution">
    <text evidence="10">The sequence shown here is derived from an EMBL/GenBank/DDBJ whole genome shotgun (WGS) entry which is preliminary data.</text>
</comment>
<evidence type="ECO:0000256" key="4">
    <source>
        <dbReference type="ARBA" id="ARBA00022692"/>
    </source>
</evidence>
<dbReference type="Gene3D" id="2.60.40.1120">
    <property type="entry name" value="Carboxypeptidase-like, regulatory domain"/>
    <property type="match status" value="1"/>
</dbReference>
<dbReference type="InterPro" id="IPR037066">
    <property type="entry name" value="Plug_dom_sf"/>
</dbReference>
<dbReference type="InterPro" id="IPR039426">
    <property type="entry name" value="TonB-dep_rcpt-like"/>
</dbReference>
<dbReference type="Pfam" id="PF13715">
    <property type="entry name" value="CarbopepD_reg_2"/>
    <property type="match status" value="1"/>
</dbReference>
<reference evidence="10 11" key="1">
    <citation type="submission" date="2018-07" db="EMBL/GenBank/DDBJ databases">
        <title>Leeuwenhoekiella genomics.</title>
        <authorList>
            <person name="Tahon G."/>
            <person name="Willems A."/>
        </authorList>
    </citation>
    <scope>NUCLEOTIDE SEQUENCE [LARGE SCALE GENOMIC DNA]</scope>
    <source>
        <strain evidence="10 11">R-50232</strain>
    </source>
</reference>
<dbReference type="InterPro" id="IPR023996">
    <property type="entry name" value="TonB-dep_OMP_SusC/RagA"/>
</dbReference>
<keyword evidence="2 7" id="KW-0813">Transport</keyword>
<dbReference type="Gene3D" id="2.40.170.20">
    <property type="entry name" value="TonB-dependent receptor, beta-barrel domain"/>
    <property type="match status" value="1"/>
</dbReference>
<evidence type="ECO:0000256" key="5">
    <source>
        <dbReference type="ARBA" id="ARBA00023136"/>
    </source>
</evidence>
<comment type="subcellular location">
    <subcellularLocation>
        <location evidence="1 7">Cell outer membrane</location>
        <topology evidence="1 7">Multi-pass membrane protein</topology>
    </subcellularLocation>
</comment>
<evidence type="ECO:0000256" key="2">
    <source>
        <dbReference type="ARBA" id="ARBA00022448"/>
    </source>
</evidence>
<feature type="signal peptide" evidence="8">
    <location>
        <begin position="1"/>
        <end position="22"/>
    </location>
</feature>
<dbReference type="InterPro" id="IPR008969">
    <property type="entry name" value="CarboxyPept-like_regulatory"/>
</dbReference>
<evidence type="ECO:0000256" key="3">
    <source>
        <dbReference type="ARBA" id="ARBA00022452"/>
    </source>
</evidence>
<accession>A0A4Q0NTI9</accession>